<evidence type="ECO:0000313" key="6">
    <source>
        <dbReference type="RefSeq" id="XP_031391810.1"/>
    </source>
</evidence>
<feature type="region of interest" description="Disordered" evidence="4">
    <location>
        <begin position="1"/>
        <end position="28"/>
    </location>
</feature>
<keyword evidence="3" id="KW-0653">Protein transport</keyword>
<dbReference type="GeneID" id="116203955"/>
<feature type="compositionally biased region" description="Basic and acidic residues" evidence="4">
    <location>
        <begin position="1"/>
        <end position="11"/>
    </location>
</feature>
<evidence type="ECO:0000256" key="1">
    <source>
        <dbReference type="ARBA" id="ARBA00010394"/>
    </source>
</evidence>
<evidence type="ECO:0000256" key="3">
    <source>
        <dbReference type="ARBA" id="ARBA00022927"/>
    </source>
</evidence>
<reference evidence="6" key="2">
    <citation type="submission" date="2025-08" db="UniProtKB">
        <authorList>
            <consortium name="RefSeq"/>
        </authorList>
    </citation>
    <scope>IDENTIFICATION</scope>
    <source>
        <tissue evidence="6">Leaf</tissue>
    </source>
</reference>
<gene>
    <name evidence="6" type="primary">LOC116203955</name>
</gene>
<sequence length="164" mass="18472">MELQARRRLETTDSLAEPEENKKKWLQKGQIVEDSEKSETGLDYLPEMVRDVRSNILASQLKGTTGFRMLLCSCSDRVLPSNDAFSLVHEVVKTGLLARFKEFLEKTKSPQLQCEATVELGYSVVCSSLKDVQRFIDCGAVQEFVKLLNSPSEEVRDIVSGIEI</sequence>
<dbReference type="InterPro" id="IPR016024">
    <property type="entry name" value="ARM-type_fold"/>
</dbReference>
<comment type="similarity">
    <text evidence="1">Belongs to the importin alpha family.</text>
</comment>
<dbReference type="AlphaFoldDB" id="A0A6P8D5K8"/>
<dbReference type="SUPFAM" id="SSF48371">
    <property type="entry name" value="ARM repeat"/>
    <property type="match status" value="1"/>
</dbReference>
<dbReference type="InterPro" id="IPR011989">
    <property type="entry name" value="ARM-like"/>
</dbReference>
<dbReference type="Gene3D" id="1.25.10.10">
    <property type="entry name" value="Leucine-rich Repeat Variant"/>
    <property type="match status" value="1"/>
</dbReference>
<reference evidence="5" key="1">
    <citation type="journal article" date="2020" name="Plant Biotechnol. J.">
        <title>The pomegranate (Punica granatum L.) draft genome dissects genetic divergence between soft- and hard-seeded cultivars.</title>
        <authorList>
            <person name="Luo X."/>
            <person name="Li H."/>
            <person name="Wu Z."/>
            <person name="Yao W."/>
            <person name="Zhao P."/>
            <person name="Cao D."/>
            <person name="Yu H."/>
            <person name="Li K."/>
            <person name="Poudel K."/>
            <person name="Zhao D."/>
            <person name="Zhang F."/>
            <person name="Xia X."/>
            <person name="Chen L."/>
            <person name="Wang Q."/>
            <person name="Jing D."/>
            <person name="Cao S."/>
        </authorList>
    </citation>
    <scope>NUCLEOTIDE SEQUENCE [LARGE SCALE GENOMIC DNA]</scope>
    <source>
        <strain evidence="5">cv. Tunisia</strain>
    </source>
</reference>
<organism evidence="5 6">
    <name type="scientific">Punica granatum</name>
    <name type="common">Pomegranate</name>
    <dbReference type="NCBI Taxonomy" id="22663"/>
    <lineage>
        <taxon>Eukaryota</taxon>
        <taxon>Viridiplantae</taxon>
        <taxon>Streptophyta</taxon>
        <taxon>Embryophyta</taxon>
        <taxon>Tracheophyta</taxon>
        <taxon>Spermatophyta</taxon>
        <taxon>Magnoliopsida</taxon>
        <taxon>eudicotyledons</taxon>
        <taxon>Gunneridae</taxon>
        <taxon>Pentapetalae</taxon>
        <taxon>rosids</taxon>
        <taxon>malvids</taxon>
        <taxon>Myrtales</taxon>
        <taxon>Lythraceae</taxon>
        <taxon>Punica</taxon>
    </lineage>
</organism>
<name>A0A6P8D5K8_PUNGR</name>
<evidence type="ECO:0000256" key="4">
    <source>
        <dbReference type="SAM" id="MobiDB-lite"/>
    </source>
</evidence>
<dbReference type="RefSeq" id="XP_031391810.1">
    <property type="nucleotide sequence ID" value="XM_031535950.1"/>
</dbReference>
<keyword evidence="2" id="KW-0813">Transport</keyword>
<evidence type="ECO:0000313" key="5">
    <source>
        <dbReference type="Proteomes" id="UP000515151"/>
    </source>
</evidence>
<proteinExistence type="inferred from homology"/>
<accession>A0A6P8D5K8</accession>
<dbReference type="OrthoDB" id="1671880at2759"/>
<protein>
    <submittedName>
        <fullName evidence="6">Importin subunit alpha-1b-like</fullName>
    </submittedName>
</protein>
<keyword evidence="5" id="KW-1185">Reference proteome</keyword>
<dbReference type="GO" id="GO:0015031">
    <property type="term" value="P:protein transport"/>
    <property type="evidence" value="ECO:0007669"/>
    <property type="project" value="UniProtKB-KW"/>
</dbReference>
<dbReference type="PANTHER" id="PTHR23316">
    <property type="entry name" value="IMPORTIN ALPHA"/>
    <property type="match status" value="1"/>
</dbReference>
<dbReference type="Proteomes" id="UP000515151">
    <property type="component" value="Chromosome 1"/>
</dbReference>
<evidence type="ECO:0000256" key="2">
    <source>
        <dbReference type="ARBA" id="ARBA00022448"/>
    </source>
</evidence>